<evidence type="ECO:0000313" key="2">
    <source>
        <dbReference type="Proteomes" id="UP000824540"/>
    </source>
</evidence>
<comment type="caution">
    <text evidence="1">The sequence shown here is derived from an EMBL/GenBank/DDBJ whole genome shotgun (WGS) entry which is preliminary data.</text>
</comment>
<accession>A0A8T2P135</accession>
<dbReference type="Proteomes" id="UP000824540">
    <property type="component" value="Unassembled WGS sequence"/>
</dbReference>
<keyword evidence="2" id="KW-1185">Reference proteome</keyword>
<protein>
    <submittedName>
        <fullName evidence="1">Uncharacterized protein</fullName>
    </submittedName>
</protein>
<proteinExistence type="predicted"/>
<evidence type="ECO:0000313" key="1">
    <source>
        <dbReference type="EMBL" id="KAG9345430.1"/>
    </source>
</evidence>
<organism evidence="1 2">
    <name type="scientific">Albula glossodonta</name>
    <name type="common">roundjaw bonefish</name>
    <dbReference type="NCBI Taxonomy" id="121402"/>
    <lineage>
        <taxon>Eukaryota</taxon>
        <taxon>Metazoa</taxon>
        <taxon>Chordata</taxon>
        <taxon>Craniata</taxon>
        <taxon>Vertebrata</taxon>
        <taxon>Euteleostomi</taxon>
        <taxon>Actinopterygii</taxon>
        <taxon>Neopterygii</taxon>
        <taxon>Teleostei</taxon>
        <taxon>Albuliformes</taxon>
        <taxon>Albulidae</taxon>
        <taxon>Albula</taxon>
    </lineage>
</organism>
<dbReference type="AlphaFoldDB" id="A0A8T2P135"/>
<dbReference type="EMBL" id="JAFBMS010000017">
    <property type="protein sequence ID" value="KAG9345430.1"/>
    <property type="molecule type" value="Genomic_DNA"/>
</dbReference>
<name>A0A8T2P135_9TELE</name>
<reference evidence="1" key="1">
    <citation type="thesis" date="2021" institute="BYU ScholarsArchive" country="Provo, UT, USA">
        <title>Applications of and Algorithms for Genome Assembly and Genomic Analyses with an Emphasis on Marine Teleosts.</title>
        <authorList>
            <person name="Pickett B.D."/>
        </authorList>
    </citation>
    <scope>NUCLEOTIDE SEQUENCE</scope>
    <source>
        <strain evidence="1">HI-2016</strain>
    </source>
</reference>
<gene>
    <name evidence="1" type="ORF">JZ751_008574</name>
</gene>
<sequence length="121" mass="13480">MALATDCRPTVPPWGGITCLPVACLQRNRTTVTPSASKGSRYMAATKPEREIHVSSLKCYLGLKRRLKPATRVAVRVTERGKERLRATNHFYGDDNDQGLEPFPSPEWELELQNSSLVGLL</sequence>
<dbReference type="OrthoDB" id="29546at2759"/>